<accession>A0A4R6C2M8</accession>
<proteinExistence type="predicted"/>
<comment type="caution">
    <text evidence="1">The sequence shown here is derived from an EMBL/GenBank/DDBJ whole genome shotgun (WGS) entry which is preliminary data.</text>
</comment>
<sequence>MDQEKEGLIMTQEHANVLNIIKSAEHKYISSTDILAKLNKDKDYHRKLQQIISELVNDFEIPIGSSSIEGRKGYFYCQNDYDFHIAKRALISRVDALTGRLSMLEKCHEQINREA</sequence>
<name>A0A4R6C2M8_9STAP</name>
<gene>
    <name evidence="1" type="ORF">ERX55_01510</name>
</gene>
<keyword evidence="2" id="KW-1185">Reference proteome</keyword>
<protein>
    <submittedName>
        <fullName evidence="1">Uncharacterized protein</fullName>
    </submittedName>
</protein>
<dbReference type="RefSeq" id="WP_133450812.1">
    <property type="nucleotide sequence ID" value="NZ_SCWF01000001.1"/>
</dbReference>
<evidence type="ECO:0000313" key="1">
    <source>
        <dbReference type="EMBL" id="TDM15610.1"/>
    </source>
</evidence>
<evidence type="ECO:0000313" key="2">
    <source>
        <dbReference type="Proteomes" id="UP000294843"/>
    </source>
</evidence>
<dbReference type="EMBL" id="SCWF01000001">
    <property type="protein sequence ID" value="TDM15610.1"/>
    <property type="molecule type" value="Genomic_DNA"/>
</dbReference>
<organism evidence="1 2">
    <name type="scientific">Macrococcus bovicus</name>
    <dbReference type="NCBI Taxonomy" id="69968"/>
    <lineage>
        <taxon>Bacteria</taxon>
        <taxon>Bacillati</taxon>
        <taxon>Bacillota</taxon>
        <taxon>Bacilli</taxon>
        <taxon>Bacillales</taxon>
        <taxon>Staphylococcaceae</taxon>
        <taxon>Macrococcus</taxon>
    </lineage>
</organism>
<dbReference type="AlphaFoldDB" id="A0A4R6C2M8"/>
<dbReference type="Proteomes" id="UP000294843">
    <property type="component" value="Unassembled WGS sequence"/>
</dbReference>
<reference evidence="1 2" key="1">
    <citation type="submission" date="2019-01" db="EMBL/GenBank/DDBJ databases">
        <title>Draft genome sequences of the type strains of six Macrococcus species.</title>
        <authorList>
            <person name="Mazhar S."/>
            <person name="Altermann E."/>
            <person name="Hill C."/>
            <person name="Mcauliffe O."/>
        </authorList>
    </citation>
    <scope>NUCLEOTIDE SEQUENCE [LARGE SCALE GENOMIC DNA]</scope>
    <source>
        <strain evidence="1 2">ATCC 51825</strain>
    </source>
</reference>